<gene>
    <name evidence="2" type="ORF">AS156_07070</name>
</gene>
<evidence type="ECO:0000259" key="1">
    <source>
        <dbReference type="Pfam" id="PF14452"/>
    </source>
</evidence>
<dbReference type="Proteomes" id="UP000057737">
    <property type="component" value="Unassembled WGS sequence"/>
</dbReference>
<dbReference type="RefSeq" id="WP_066507871.1">
    <property type="nucleotide sequence ID" value="NZ_LNCU01000070.1"/>
</dbReference>
<reference evidence="2 3" key="1">
    <citation type="submission" date="2015-11" db="EMBL/GenBank/DDBJ databases">
        <title>Draft Genome Sequence of the Strain BR 10303 (Bradyrhizobium sp.) isolated from nodules of Centrolobium paraense.</title>
        <authorList>
            <person name="Zelli J.E."/>
            <person name="Simoes-Araujo J.L."/>
            <person name="Barauna A.C."/>
            <person name="Silva K."/>
        </authorList>
    </citation>
    <scope>NUCLEOTIDE SEQUENCE [LARGE SCALE GENOMIC DNA]</scope>
    <source>
        <strain evidence="2 3">BR 10303</strain>
    </source>
</reference>
<dbReference type="OrthoDB" id="8256314at2"/>
<name>A0A109JTR0_9BRAD</name>
<proteinExistence type="predicted"/>
<dbReference type="Pfam" id="PF14452">
    <property type="entry name" value="Multi_ubiq"/>
    <property type="match status" value="1"/>
</dbReference>
<evidence type="ECO:0000313" key="3">
    <source>
        <dbReference type="Proteomes" id="UP000057737"/>
    </source>
</evidence>
<sequence>MSDKHDDDDKERPDRPKTFEIKIDRTTYKVSEPVLTGAQLRRLPEPDIGPDRDLFEVVPGGSDLKIEADATVEMRNGLRFFTAPAQINPGRA</sequence>
<accession>A0A109JTR0</accession>
<organism evidence="2 3">
    <name type="scientific">Bradyrhizobium macuxiense</name>
    <dbReference type="NCBI Taxonomy" id="1755647"/>
    <lineage>
        <taxon>Bacteria</taxon>
        <taxon>Pseudomonadati</taxon>
        <taxon>Pseudomonadota</taxon>
        <taxon>Alphaproteobacteria</taxon>
        <taxon>Hyphomicrobiales</taxon>
        <taxon>Nitrobacteraceae</taxon>
        <taxon>Bradyrhizobium</taxon>
    </lineage>
</organism>
<keyword evidence="3" id="KW-1185">Reference proteome</keyword>
<comment type="caution">
    <text evidence="2">The sequence shown here is derived from an EMBL/GenBank/DDBJ whole genome shotgun (WGS) entry which is preliminary data.</text>
</comment>
<dbReference type="AlphaFoldDB" id="A0A109JTR0"/>
<feature type="domain" description="Multi-ubiquitin" evidence="1">
    <location>
        <begin position="19"/>
        <end position="82"/>
    </location>
</feature>
<evidence type="ECO:0000313" key="2">
    <source>
        <dbReference type="EMBL" id="KWV54719.1"/>
    </source>
</evidence>
<dbReference type="EMBL" id="LNCU01000070">
    <property type="protein sequence ID" value="KWV54719.1"/>
    <property type="molecule type" value="Genomic_DNA"/>
</dbReference>
<dbReference type="InterPro" id="IPR027802">
    <property type="entry name" value="Multi-ubiquitin_dom"/>
</dbReference>
<protein>
    <recommendedName>
        <fullName evidence="1">Multi-ubiquitin domain-containing protein</fullName>
    </recommendedName>
</protein>